<organism evidence="2 3">
    <name type="scientific">Rugosimonospora acidiphila</name>
    <dbReference type="NCBI Taxonomy" id="556531"/>
    <lineage>
        <taxon>Bacteria</taxon>
        <taxon>Bacillati</taxon>
        <taxon>Actinomycetota</taxon>
        <taxon>Actinomycetes</taxon>
        <taxon>Micromonosporales</taxon>
        <taxon>Micromonosporaceae</taxon>
        <taxon>Rugosimonospora</taxon>
    </lineage>
</organism>
<dbReference type="InterPro" id="IPR006059">
    <property type="entry name" value="SBP"/>
</dbReference>
<dbReference type="CDD" id="cd14748">
    <property type="entry name" value="PBP2_UgpB"/>
    <property type="match status" value="1"/>
</dbReference>
<proteinExistence type="predicted"/>
<dbReference type="PROSITE" id="PS51257">
    <property type="entry name" value="PROKAR_LIPOPROTEIN"/>
    <property type="match status" value="1"/>
</dbReference>
<dbReference type="SUPFAM" id="SSF53850">
    <property type="entry name" value="Periplasmic binding protein-like II"/>
    <property type="match status" value="1"/>
</dbReference>
<name>A0ABP9SBF7_9ACTN</name>
<dbReference type="Gene3D" id="3.40.190.10">
    <property type="entry name" value="Periplasmic binding protein-like II"/>
    <property type="match status" value="1"/>
</dbReference>
<feature type="chain" id="PRO_5045044912" evidence="1">
    <location>
        <begin position="23"/>
        <end position="433"/>
    </location>
</feature>
<keyword evidence="3" id="KW-1185">Reference proteome</keyword>
<dbReference type="RefSeq" id="WP_345634671.1">
    <property type="nucleotide sequence ID" value="NZ_BAABJQ010000020.1"/>
</dbReference>
<dbReference type="PANTHER" id="PTHR43649">
    <property type="entry name" value="ARABINOSE-BINDING PROTEIN-RELATED"/>
    <property type="match status" value="1"/>
</dbReference>
<dbReference type="Pfam" id="PF13416">
    <property type="entry name" value="SBP_bac_8"/>
    <property type="match status" value="1"/>
</dbReference>
<dbReference type="Proteomes" id="UP001501570">
    <property type="component" value="Unassembled WGS sequence"/>
</dbReference>
<evidence type="ECO:0000313" key="2">
    <source>
        <dbReference type="EMBL" id="GAA5193813.1"/>
    </source>
</evidence>
<reference evidence="3" key="1">
    <citation type="journal article" date="2019" name="Int. J. Syst. Evol. Microbiol.">
        <title>The Global Catalogue of Microorganisms (GCM) 10K type strain sequencing project: providing services to taxonomists for standard genome sequencing and annotation.</title>
        <authorList>
            <consortium name="The Broad Institute Genomics Platform"/>
            <consortium name="The Broad Institute Genome Sequencing Center for Infectious Disease"/>
            <person name="Wu L."/>
            <person name="Ma J."/>
        </authorList>
    </citation>
    <scope>NUCLEOTIDE SEQUENCE [LARGE SCALE GENOMIC DNA]</scope>
    <source>
        <strain evidence="3">JCM 18304</strain>
    </source>
</reference>
<gene>
    <name evidence="2" type="ORF">GCM10023322_56630</name>
</gene>
<dbReference type="PANTHER" id="PTHR43649:SF12">
    <property type="entry name" value="DIACETYLCHITOBIOSE BINDING PROTEIN DASA"/>
    <property type="match status" value="1"/>
</dbReference>
<protein>
    <submittedName>
        <fullName evidence="2">ABC transporter substrate-binding protein</fullName>
    </submittedName>
</protein>
<comment type="caution">
    <text evidence="2">The sequence shown here is derived from an EMBL/GenBank/DDBJ whole genome shotgun (WGS) entry which is preliminary data.</text>
</comment>
<accession>A0ABP9SBF7</accession>
<keyword evidence="1" id="KW-0732">Signal</keyword>
<feature type="signal peptide" evidence="1">
    <location>
        <begin position="1"/>
        <end position="22"/>
    </location>
</feature>
<evidence type="ECO:0000313" key="3">
    <source>
        <dbReference type="Proteomes" id="UP001501570"/>
    </source>
</evidence>
<dbReference type="EMBL" id="BAABJQ010000020">
    <property type="protein sequence ID" value="GAA5193813.1"/>
    <property type="molecule type" value="Genomic_DNA"/>
</dbReference>
<dbReference type="InterPro" id="IPR050490">
    <property type="entry name" value="Bact_solute-bd_prot1"/>
</dbReference>
<sequence>MRKALAAAIPLLLLGGIAGCGAGSSDNSTASNAPVTIQFWNTFTGPLETELGSLVKDFESSHPNIKVKLVYQPYDSMLQALQTSVAAKKPPAIAQLELTQMGQLATDGALAPISDLLSANDAKAVQKSIIPAIATANSYQGKLYTVPLGYNSNVLYYNKDLLAQAGISPQDMPKTWAQLEQDSQKLAKDTNGDGKTDTFGYAFPAQAPWILEVRLWQSGAQLFNDANNKALFDSPQAVNTFKQYQDLLNTKSAEMVQTDSSLDQLTDLFAAGKVAMFEQSSTAVQAITSAAKFDVGEAQFPTMGKQVYSLGGYNLGVFNGAPPAQQKAAAELMKWWTSPDVAAKWTSVSNYMPGIQAAWNTDTLKQWQSADPRRAVAAAQMPYTRSRPNLPNYNEIADDLADAFESTMRGQGTPQANLTKAVGQAKDVISESN</sequence>
<evidence type="ECO:0000256" key="1">
    <source>
        <dbReference type="SAM" id="SignalP"/>
    </source>
</evidence>